<evidence type="ECO:0000256" key="1">
    <source>
        <dbReference type="ARBA" id="ARBA00023015"/>
    </source>
</evidence>
<evidence type="ECO:0000259" key="5">
    <source>
        <dbReference type="PROSITE" id="PS50983"/>
    </source>
</evidence>
<organism evidence="6 7">
    <name type="scientific">Paenibacillus forsythiae</name>
    <dbReference type="NCBI Taxonomy" id="365616"/>
    <lineage>
        <taxon>Bacteria</taxon>
        <taxon>Bacillati</taxon>
        <taxon>Bacillota</taxon>
        <taxon>Bacilli</taxon>
        <taxon>Bacillales</taxon>
        <taxon>Paenibacillaceae</taxon>
        <taxon>Paenibacillus</taxon>
    </lineage>
</organism>
<dbReference type="Gene3D" id="3.40.50.1980">
    <property type="entry name" value="Nitrogenase molybdenum iron protein domain"/>
    <property type="match status" value="2"/>
</dbReference>
<dbReference type="RefSeq" id="WP_025699986.1">
    <property type="nucleotide sequence ID" value="NZ_JAUSUY010000006.1"/>
</dbReference>
<keyword evidence="2" id="KW-0238">DNA-binding</keyword>
<dbReference type="SUPFAM" id="SSF46689">
    <property type="entry name" value="Homeodomain-like"/>
    <property type="match status" value="2"/>
</dbReference>
<dbReference type="Gene3D" id="1.10.10.60">
    <property type="entry name" value="Homeodomain-like"/>
    <property type="match status" value="2"/>
</dbReference>
<sequence length="555" mass="61792">MLPSKLSPASGIGRWTLHLHHAELTHVKPARKLTQLMVTQTTILVLLEGECLLKKGKSASRMRMDTVYIIHPESTYQLMAEGDSPLVAVLRVSLYEPACGQSGWLKAITGEALLLLPEEAPFHAQGVPGDRCRAICAYLRSGDPLLGLRAQIETMELLIEASSSAGAGRKDDDGLDRAKRYIEEHPAEPMSIHQLAGLAGLSSRHFSECFKKAYGKSPHEYITGVRLSKAKRLMLRSGRKLKDIAHEVGYVDEFYFSRVFKKEFGFSPSHYISRRKRKIAAYGSASTLGYLLPLDLLPYAAPLHPKWTDYYLKRYGADIPCHLDYGLSDESDDSAIALVAESQPELILCPSGTGGWEQSRLSAIAETLVLPSDTAGAWRSGLRRLARTMGMETEAESWIADFDRRTKLARTEIAGDEGAPSVLFVRMVRNRLCGLGSEGILDFAYNELGLRRPLCAPPDGNLKAAVNLKDLDADDVDFVCILVRQDSETLEYWNRLTRSPQWRLLSAVQERRIHLLSSSPWREYSPTSLTRIRTELVSEFAEKKSMPNPLSVYGG</sequence>
<keyword evidence="1" id="KW-0805">Transcription regulation</keyword>
<feature type="domain" description="Fe/B12 periplasmic-binding" evidence="5">
    <location>
        <begin position="277"/>
        <end position="544"/>
    </location>
</feature>
<dbReference type="Pfam" id="PF12833">
    <property type="entry name" value="HTH_18"/>
    <property type="match status" value="1"/>
</dbReference>
<dbReference type="PRINTS" id="PR00032">
    <property type="entry name" value="HTHARAC"/>
</dbReference>
<name>A0ABU3H6I0_9BACL</name>
<dbReference type="PROSITE" id="PS00041">
    <property type="entry name" value="HTH_ARAC_FAMILY_1"/>
    <property type="match status" value="1"/>
</dbReference>
<evidence type="ECO:0000313" key="7">
    <source>
        <dbReference type="Proteomes" id="UP001248709"/>
    </source>
</evidence>
<dbReference type="InterPro" id="IPR020449">
    <property type="entry name" value="Tscrpt_reg_AraC-type_HTH"/>
</dbReference>
<dbReference type="InterPro" id="IPR002491">
    <property type="entry name" value="ABC_transptr_periplasmic_BD"/>
</dbReference>
<dbReference type="InterPro" id="IPR018062">
    <property type="entry name" value="HTH_AraC-typ_CS"/>
</dbReference>
<dbReference type="InterPro" id="IPR050204">
    <property type="entry name" value="AraC_XylS_family_regulators"/>
</dbReference>
<dbReference type="InterPro" id="IPR009057">
    <property type="entry name" value="Homeodomain-like_sf"/>
</dbReference>
<keyword evidence="3" id="KW-0804">Transcription</keyword>
<comment type="caution">
    <text evidence="6">The sequence shown here is derived from an EMBL/GenBank/DDBJ whole genome shotgun (WGS) entry which is preliminary data.</text>
</comment>
<accession>A0ABU3H6I0</accession>
<dbReference type="Pfam" id="PF01497">
    <property type="entry name" value="Peripla_BP_2"/>
    <property type="match status" value="1"/>
</dbReference>
<dbReference type="SUPFAM" id="SSF53807">
    <property type="entry name" value="Helical backbone' metal receptor"/>
    <property type="match status" value="1"/>
</dbReference>
<evidence type="ECO:0000256" key="3">
    <source>
        <dbReference type="ARBA" id="ARBA00023163"/>
    </source>
</evidence>
<feature type="domain" description="HTH araC/xylS-type" evidence="4">
    <location>
        <begin position="176"/>
        <end position="274"/>
    </location>
</feature>
<evidence type="ECO:0000256" key="2">
    <source>
        <dbReference type="ARBA" id="ARBA00023125"/>
    </source>
</evidence>
<dbReference type="PROSITE" id="PS50983">
    <property type="entry name" value="FE_B12_PBP"/>
    <property type="match status" value="1"/>
</dbReference>
<protein>
    <submittedName>
        <fullName evidence="6">AraC-like DNA-binding protein</fullName>
    </submittedName>
</protein>
<dbReference type="InterPro" id="IPR018060">
    <property type="entry name" value="HTH_AraC"/>
</dbReference>
<evidence type="ECO:0000259" key="4">
    <source>
        <dbReference type="PROSITE" id="PS01124"/>
    </source>
</evidence>
<dbReference type="SMART" id="SM00342">
    <property type="entry name" value="HTH_ARAC"/>
    <property type="match status" value="1"/>
</dbReference>
<keyword evidence="7" id="KW-1185">Reference proteome</keyword>
<dbReference type="PANTHER" id="PTHR46796">
    <property type="entry name" value="HTH-TYPE TRANSCRIPTIONAL ACTIVATOR RHAS-RELATED"/>
    <property type="match status" value="1"/>
</dbReference>
<dbReference type="Proteomes" id="UP001248709">
    <property type="component" value="Unassembled WGS sequence"/>
</dbReference>
<reference evidence="6 7" key="1">
    <citation type="submission" date="2023-07" db="EMBL/GenBank/DDBJ databases">
        <title>Genomic Encyclopedia of Type Strains, Phase IV (KMG-IV): sequencing the most valuable type-strain genomes for metagenomic binning, comparative biology and taxonomic classification.</title>
        <authorList>
            <person name="Goeker M."/>
        </authorList>
    </citation>
    <scope>NUCLEOTIDE SEQUENCE [LARGE SCALE GENOMIC DNA]</scope>
    <source>
        <strain evidence="6 7">T98</strain>
    </source>
</reference>
<gene>
    <name evidence="6" type="ORF">J2Z22_001949</name>
</gene>
<dbReference type="PROSITE" id="PS01124">
    <property type="entry name" value="HTH_ARAC_FAMILY_2"/>
    <property type="match status" value="1"/>
</dbReference>
<dbReference type="EMBL" id="JAUSUY010000006">
    <property type="protein sequence ID" value="MDT3426423.1"/>
    <property type="molecule type" value="Genomic_DNA"/>
</dbReference>
<proteinExistence type="predicted"/>
<evidence type="ECO:0000313" key="6">
    <source>
        <dbReference type="EMBL" id="MDT3426423.1"/>
    </source>
</evidence>